<keyword evidence="1" id="KW-0732">Signal</keyword>
<feature type="chain" id="PRO_5021798307" description="Porin" evidence="1">
    <location>
        <begin position="21"/>
        <end position="431"/>
    </location>
</feature>
<name>A0A512AV49_9BACT</name>
<evidence type="ECO:0000256" key="1">
    <source>
        <dbReference type="SAM" id="SignalP"/>
    </source>
</evidence>
<comment type="caution">
    <text evidence="2">The sequence shown here is derived from an EMBL/GenBank/DDBJ whole genome shotgun (WGS) entry which is preliminary data.</text>
</comment>
<dbReference type="RefSeq" id="WP_146896116.1">
    <property type="nucleotide sequence ID" value="NZ_BJYS01000007.1"/>
</dbReference>
<accession>A0A512AV49</accession>
<reference evidence="2 3" key="1">
    <citation type="submission" date="2019-07" db="EMBL/GenBank/DDBJ databases">
        <title>Whole genome shotgun sequence of Adhaeribacter aerolatus NBRC 106133.</title>
        <authorList>
            <person name="Hosoyama A."/>
            <person name="Uohara A."/>
            <person name="Ohji S."/>
            <person name="Ichikawa N."/>
        </authorList>
    </citation>
    <scope>NUCLEOTIDE SEQUENCE [LARGE SCALE GENOMIC DNA]</scope>
    <source>
        <strain evidence="2 3">NBRC 106133</strain>
    </source>
</reference>
<dbReference type="EMBL" id="BJYS01000007">
    <property type="protein sequence ID" value="GEO03599.1"/>
    <property type="molecule type" value="Genomic_DNA"/>
</dbReference>
<sequence length="431" mass="47289">MKKILLSLGLLAGLQLSASAQMTLGDIPYWRPYDQRGVNVFETKKEDTLGFDGIKVRLGGSFAQQFQGLEHSNTVTKNLGAGETSPNKLIKIGKGFNLATANLNLDVQLADGIRLNLISYLSSRHHNETWVKGGYLQIDKLGFLHNALADKVMENVTLRVGHMEINYGDAHFRRTDNAQALQNPFVGNYIMDAFTTEIGAEAVFQKNGFLALGGITGGELQGGLTSPDDRAPSFYGKAGYDGYLNELLRVRLTGSVYTTNSSVRNTLYGGDRAGSRYYLIMENEAATPNAQFTSGRFNPGLTDNITALVVNPFIKFGGLEFFGNFERATGKAAAETRDRTWNQIGTDLIYRFGPKENIYIGGRYNKVSGKLATVNTSANIKRTAFSAGWFVTRNILAKAEYVNQEYNNFPTSSIYNGGKFNGVMLEGAISF</sequence>
<dbReference type="Proteomes" id="UP000321532">
    <property type="component" value="Unassembled WGS sequence"/>
</dbReference>
<evidence type="ECO:0000313" key="2">
    <source>
        <dbReference type="EMBL" id="GEO03599.1"/>
    </source>
</evidence>
<protein>
    <recommendedName>
        <fullName evidence="4">Porin</fullName>
    </recommendedName>
</protein>
<dbReference type="AlphaFoldDB" id="A0A512AV49"/>
<keyword evidence="3" id="KW-1185">Reference proteome</keyword>
<proteinExistence type="predicted"/>
<dbReference type="OrthoDB" id="638836at2"/>
<gene>
    <name evidence="2" type="ORF">AAE02nite_12630</name>
</gene>
<evidence type="ECO:0008006" key="4">
    <source>
        <dbReference type="Google" id="ProtNLM"/>
    </source>
</evidence>
<organism evidence="2 3">
    <name type="scientific">Adhaeribacter aerolatus</name>
    <dbReference type="NCBI Taxonomy" id="670289"/>
    <lineage>
        <taxon>Bacteria</taxon>
        <taxon>Pseudomonadati</taxon>
        <taxon>Bacteroidota</taxon>
        <taxon>Cytophagia</taxon>
        <taxon>Cytophagales</taxon>
        <taxon>Hymenobacteraceae</taxon>
        <taxon>Adhaeribacter</taxon>
    </lineage>
</organism>
<feature type="signal peptide" evidence="1">
    <location>
        <begin position="1"/>
        <end position="20"/>
    </location>
</feature>
<dbReference type="SUPFAM" id="SSF56935">
    <property type="entry name" value="Porins"/>
    <property type="match status" value="1"/>
</dbReference>
<evidence type="ECO:0000313" key="3">
    <source>
        <dbReference type="Proteomes" id="UP000321532"/>
    </source>
</evidence>